<accession>A0AAU9G021</accession>
<reference evidence="1 2" key="1">
    <citation type="submission" date="2024-02" db="EMBL/GenBank/DDBJ databases">
        <title>A chromosome-level genome assembly of Drosophila madeirensis, a fruit fly species endemic to Madeira island.</title>
        <authorList>
            <person name="Tomihara K."/>
            <person name="Llopart A."/>
            <person name="Yamamoto D."/>
        </authorList>
    </citation>
    <scope>NUCLEOTIDE SEQUENCE [LARGE SCALE GENOMIC DNA]</scope>
    <source>
        <strain evidence="1 2">RF1</strain>
    </source>
</reference>
<protein>
    <submittedName>
        <fullName evidence="1">Uncharacterized protein</fullName>
    </submittedName>
</protein>
<gene>
    <name evidence="1" type="ORF">DMAD_01078</name>
</gene>
<dbReference type="EMBL" id="AP029266">
    <property type="protein sequence ID" value="BFG01288.1"/>
    <property type="molecule type" value="Genomic_DNA"/>
</dbReference>
<proteinExistence type="predicted"/>
<evidence type="ECO:0000313" key="1">
    <source>
        <dbReference type="EMBL" id="BFG01288.1"/>
    </source>
</evidence>
<sequence>MSENQERPNKCARLEKDQISELEMMLQEKVKKLDYWLNNLAFSFHTQKTDIEALCRLVVLMTKVRDEYEIVKESCLAEMQRKGEERIIKQLISRIDGALMQIRVAQDQYMIIQME</sequence>
<dbReference type="AlphaFoldDB" id="A0AAU9G021"/>
<organism evidence="1 2">
    <name type="scientific">Drosophila madeirensis</name>
    <name type="common">Fruit fly</name>
    <dbReference type="NCBI Taxonomy" id="30013"/>
    <lineage>
        <taxon>Eukaryota</taxon>
        <taxon>Metazoa</taxon>
        <taxon>Ecdysozoa</taxon>
        <taxon>Arthropoda</taxon>
        <taxon>Hexapoda</taxon>
        <taxon>Insecta</taxon>
        <taxon>Pterygota</taxon>
        <taxon>Neoptera</taxon>
        <taxon>Endopterygota</taxon>
        <taxon>Diptera</taxon>
        <taxon>Brachycera</taxon>
        <taxon>Muscomorpha</taxon>
        <taxon>Ephydroidea</taxon>
        <taxon>Drosophilidae</taxon>
        <taxon>Drosophila</taxon>
        <taxon>Sophophora</taxon>
    </lineage>
</organism>
<name>A0AAU9G021_DROMD</name>
<keyword evidence="2" id="KW-1185">Reference proteome</keyword>
<evidence type="ECO:0000313" key="2">
    <source>
        <dbReference type="Proteomes" id="UP001500889"/>
    </source>
</evidence>
<dbReference type="Proteomes" id="UP001500889">
    <property type="component" value="Chromosome A"/>
</dbReference>